<evidence type="ECO:0000256" key="1">
    <source>
        <dbReference type="SAM" id="MobiDB-lite"/>
    </source>
</evidence>
<dbReference type="Proteomes" id="UP000334990">
    <property type="component" value="Unassembled WGS sequence"/>
</dbReference>
<gene>
    <name evidence="3" type="ORF">Acor_02340</name>
</gene>
<accession>A0A5M3VSX8</accession>
<evidence type="ECO:0000256" key="2">
    <source>
        <dbReference type="SAM" id="Phobius"/>
    </source>
</evidence>
<evidence type="ECO:0000313" key="4">
    <source>
        <dbReference type="Proteomes" id="UP000334990"/>
    </source>
</evidence>
<organism evidence="3 4">
    <name type="scientific">Acrocarpospora corrugata</name>
    <dbReference type="NCBI Taxonomy" id="35763"/>
    <lineage>
        <taxon>Bacteria</taxon>
        <taxon>Bacillati</taxon>
        <taxon>Actinomycetota</taxon>
        <taxon>Actinomycetes</taxon>
        <taxon>Streptosporangiales</taxon>
        <taxon>Streptosporangiaceae</taxon>
        <taxon>Acrocarpospora</taxon>
    </lineage>
</organism>
<feature type="region of interest" description="Disordered" evidence="1">
    <location>
        <begin position="137"/>
        <end position="188"/>
    </location>
</feature>
<keyword evidence="4" id="KW-1185">Reference proteome</keyword>
<proteinExistence type="predicted"/>
<feature type="transmembrane region" description="Helical" evidence="2">
    <location>
        <begin position="16"/>
        <end position="34"/>
    </location>
</feature>
<keyword evidence="2" id="KW-0472">Membrane</keyword>
<feature type="region of interest" description="Disordered" evidence="1">
    <location>
        <begin position="71"/>
        <end position="92"/>
    </location>
</feature>
<evidence type="ECO:0000313" key="3">
    <source>
        <dbReference type="EMBL" id="GER98172.1"/>
    </source>
</evidence>
<sequence>MAVSDSEWLAYWWPELLVWVITVCSLAALPVLAWRHRRIHRLITHRSHRGIPIYLDDKFVLELREAEDEEIEEGGSEQMENDGTAGVKRLSARTRRLVSREVRRRFRKSSEPAALLGGILDRLDKADEIVRVDLVREQVTGGQPSPPAATTSATTSPTRSSYRTPAVSSSCTENSGDATICHPPTAPP</sequence>
<keyword evidence="2" id="KW-0812">Transmembrane</keyword>
<dbReference type="OrthoDB" id="3678830at2"/>
<reference evidence="3 4" key="1">
    <citation type="submission" date="2019-10" db="EMBL/GenBank/DDBJ databases">
        <title>Whole genome shotgun sequence of Acrocarpospora corrugata NBRC 13972.</title>
        <authorList>
            <person name="Ichikawa N."/>
            <person name="Kimura A."/>
            <person name="Kitahashi Y."/>
            <person name="Komaki H."/>
            <person name="Oguchi A."/>
        </authorList>
    </citation>
    <scope>NUCLEOTIDE SEQUENCE [LARGE SCALE GENOMIC DNA]</scope>
    <source>
        <strain evidence="3 4">NBRC 13972</strain>
    </source>
</reference>
<feature type="compositionally biased region" description="Polar residues" evidence="1">
    <location>
        <begin position="167"/>
        <end position="177"/>
    </location>
</feature>
<keyword evidence="2" id="KW-1133">Transmembrane helix</keyword>
<protein>
    <submittedName>
        <fullName evidence="3">Uncharacterized protein</fullName>
    </submittedName>
</protein>
<comment type="caution">
    <text evidence="3">The sequence shown here is derived from an EMBL/GenBank/DDBJ whole genome shotgun (WGS) entry which is preliminary data.</text>
</comment>
<dbReference type="AlphaFoldDB" id="A0A5M3VSX8"/>
<dbReference type="EMBL" id="BLAD01000035">
    <property type="protein sequence ID" value="GER98172.1"/>
    <property type="molecule type" value="Genomic_DNA"/>
</dbReference>
<dbReference type="RefSeq" id="WP_155334613.1">
    <property type="nucleotide sequence ID" value="NZ_BAAABN010000006.1"/>
</dbReference>
<feature type="compositionally biased region" description="Low complexity" evidence="1">
    <location>
        <begin position="148"/>
        <end position="166"/>
    </location>
</feature>
<name>A0A5M3VSX8_9ACTN</name>